<dbReference type="Pfam" id="PF09916">
    <property type="entry name" value="DUF2145"/>
    <property type="match status" value="1"/>
</dbReference>
<dbReference type="EMBL" id="CP068570">
    <property type="protein sequence ID" value="QQZ51728.1"/>
    <property type="molecule type" value="Genomic_DNA"/>
</dbReference>
<proteinExistence type="predicted"/>
<evidence type="ECO:0000313" key="3">
    <source>
        <dbReference type="EMBL" id="QQZ51728.1"/>
    </source>
</evidence>
<gene>
    <name evidence="3" type="ORF">JKL49_12850</name>
</gene>
<feature type="compositionally biased region" description="Pro residues" evidence="1">
    <location>
        <begin position="55"/>
        <end position="67"/>
    </location>
</feature>
<feature type="signal peptide" evidence="2">
    <location>
        <begin position="1"/>
        <end position="21"/>
    </location>
</feature>
<accession>A0A974P6P0</accession>
<sequence>MSAVPASVAATGSMVAGSAVMASGAASVGVGGAVSEAATDSGRLVVDDKVVVSPIRPPPCPTTPLPRPRNEPPRPDRRQPRRPERHRGPARRRPGFFGQRGGAHFTAPEAAAFSKQVERDLAGRGAKLAMVFRTGRPRSQLPEGISYTHGAFWVYRNIKTADGQTQQATPSTTSMPATEKPGPRSRAGWSRTIPSTSPAAPPSTTWPSSSPRRRCSAGSSR</sequence>
<feature type="region of interest" description="Disordered" evidence="1">
    <location>
        <begin position="163"/>
        <end position="221"/>
    </location>
</feature>
<keyword evidence="2" id="KW-0732">Signal</keyword>
<feature type="compositionally biased region" description="Low complexity" evidence="1">
    <location>
        <begin position="190"/>
        <end position="221"/>
    </location>
</feature>
<reference evidence="3" key="1">
    <citation type="submission" date="2021-01" db="EMBL/GenBank/DDBJ databases">
        <title>Genome sequence of Phenylobacterium sp. 20VBR1 isolated from a valley glaceir, Ny-Alesund, Svalbard.</title>
        <authorList>
            <person name="Thomas F.A."/>
            <person name="Krishnan K.P."/>
            <person name="Sinha R.K."/>
        </authorList>
    </citation>
    <scope>NUCLEOTIDE SEQUENCE</scope>
    <source>
        <strain evidence="3">20VBR1</strain>
    </source>
</reference>
<feature type="region of interest" description="Disordered" evidence="1">
    <location>
        <begin position="36"/>
        <end position="103"/>
    </location>
</feature>
<feature type="compositionally biased region" description="Basic residues" evidence="1">
    <location>
        <begin position="83"/>
        <end position="94"/>
    </location>
</feature>
<feature type="compositionally biased region" description="Polar residues" evidence="1">
    <location>
        <begin position="163"/>
        <end position="176"/>
    </location>
</feature>
<feature type="chain" id="PRO_5037686520" evidence="2">
    <location>
        <begin position="22"/>
        <end position="221"/>
    </location>
</feature>
<protein>
    <submittedName>
        <fullName evidence="3">DUF2145 domain-containing protein</fullName>
    </submittedName>
</protein>
<dbReference type="AlphaFoldDB" id="A0A974P6P0"/>
<organism evidence="3">
    <name type="scientific">Phenylobacterium glaciei</name>
    <dbReference type="NCBI Taxonomy" id="2803784"/>
    <lineage>
        <taxon>Bacteria</taxon>
        <taxon>Pseudomonadati</taxon>
        <taxon>Pseudomonadota</taxon>
        <taxon>Alphaproteobacteria</taxon>
        <taxon>Caulobacterales</taxon>
        <taxon>Caulobacteraceae</taxon>
        <taxon>Phenylobacterium</taxon>
    </lineage>
</organism>
<evidence type="ECO:0000256" key="1">
    <source>
        <dbReference type="SAM" id="MobiDB-lite"/>
    </source>
</evidence>
<dbReference type="InterPro" id="IPR014547">
    <property type="entry name" value="UCP028477"/>
</dbReference>
<name>A0A974P6P0_9CAUL</name>
<feature type="compositionally biased region" description="Basic and acidic residues" evidence="1">
    <location>
        <begin position="68"/>
        <end position="82"/>
    </location>
</feature>
<evidence type="ECO:0000256" key="2">
    <source>
        <dbReference type="SAM" id="SignalP"/>
    </source>
</evidence>